<sequence>MLVLDTFSGSSCVGGGGINIAHRRRACVILCVCLVLNITEMGNSKSRSSGIEIVHKNGAPKRSHKTLYLSNRTERHAQIQKQIEELHHKTNKQFEQAQKVLDKNEERKKHQQQQQIIIPLDPEERRAILAEIDKHMKEIDGFIEESERLGLLVDAEINNLEEKEVEEEHLLKQKED</sequence>
<reference evidence="1 2" key="8">
    <citation type="journal article" date="2004" name="J. Virol.">
        <title>Genomic and proteomic analysis of thirty-nine structural proteins of shrimp white spot syndrome virus.</title>
        <authorList>
            <person name="Tsai J.M."/>
            <person name="Wang H.C."/>
            <person name="Leu J.H."/>
            <person name="Hsiao H.H."/>
            <person name="Wang A.H."/>
            <person name="Kou G.H."/>
            <person name="Lo C.F."/>
        </authorList>
    </citation>
    <scope>NUCLEOTIDE SEQUENCE [LARGE SCALE GENOMIC DNA]</scope>
    <source>
        <strain evidence="1">Taiwan</strain>
    </source>
</reference>
<reference evidence="1 2" key="4">
    <citation type="journal article" date="2002" name="Virology">
        <title>Identification of a nucleocapsid protein (VP35) gene of shrimp white spot syndrome virus and characterization of the motif important for targeting VP35 to the nuclei of transfected insect cells.</title>
        <authorList>
            <person name="Chen L.L."/>
            <person name="Leu J.H."/>
            <person name="Huang C.J."/>
            <person name="Chou C.M."/>
            <person name="Chen S.M."/>
            <person name="Wang C.H."/>
            <person name="Lo C.F."/>
            <person name="Kou G.H."/>
        </authorList>
    </citation>
    <scope>NUCLEOTIDE SEQUENCE [LARGE SCALE GENOMIC DNA]</scope>
    <source>
        <strain evidence="1">Taiwan</strain>
    </source>
</reference>
<evidence type="ECO:0000313" key="2">
    <source>
        <dbReference type="Proteomes" id="UP000281246"/>
    </source>
</evidence>
<reference evidence="1 2" key="7">
    <citation type="journal article" date="2002" name="Virology">
        <title>Ribonucleotide reductase of shrimp white spot syndrome virus (WSSV): expression and enzymatic activity in a baculovirus/insect cell system and WSSV-infected shrimp.</title>
        <authorList>
            <person name="Lin S.T."/>
            <person name="Chang Y.S."/>
            <person name="Wang H.C."/>
            <person name="Tzeng H.F."/>
            <person name="Chang Z.F."/>
            <person name="Lin J.Y."/>
            <person name="Wang C.H."/>
            <person name="Lo C.F."/>
            <person name="Kou G.H."/>
        </authorList>
    </citation>
    <scope>NUCLEOTIDE SEQUENCE [LARGE SCALE GENOMIC DNA]</scope>
    <source>
        <strain evidence="1">Taiwan</strain>
    </source>
</reference>
<reference evidence="1 2" key="5">
    <citation type="journal article" date="2002" name="Virology">
        <title>Chimeric polypeptide of thymidine kinase and thymidylate kinase of shrimp white spot syndrome virus: thymidine kinase activity of the recombinant protein expressed in a baculovirus/insect cell system.</title>
        <authorList>
            <person name="Tzeng H.F."/>
            <person name="Chang Z.F."/>
            <person name="Peng S.E."/>
            <person name="Wang C.H."/>
            <person name="Lin J.Y."/>
            <person name="Kou G.H."/>
            <person name="Lo C.F."/>
        </authorList>
    </citation>
    <scope>NUCLEOTIDE SEQUENCE [LARGE SCALE GENOMIC DNA]</scope>
    <source>
        <strain evidence="1">Taiwan</strain>
    </source>
</reference>
<protein>
    <submittedName>
        <fullName evidence="1">WSSV017</fullName>
    </submittedName>
</protein>
<dbReference type="EMBL" id="AF440570">
    <property type="protein sequence ID" value="AAL88885.1"/>
    <property type="molecule type" value="Genomic_DNA"/>
</dbReference>
<name>Q8QTH7_WSSV</name>
<reference evidence="2" key="3">
    <citation type="journal article" date="2001" name="Virology">
        <title>Cloning, characterization, and phylogenetic analysis of a shrimp white spot syndrome virus gene that encodes a protein kinase.</title>
        <authorList>
            <person name="Liu W.J."/>
            <person name="Yu H.T."/>
            <person name="Peng S.E."/>
            <person name="Chang Y.S."/>
            <person name="Pien H.W."/>
            <person name="Lin C.J."/>
            <person name="Huang C.J."/>
            <person name="Tsai M.F."/>
            <person name="Huang C.J."/>
            <person name="Wang C.H."/>
            <person name="Lin J.Y."/>
            <person name="Lo C.F."/>
            <person name="Kou G.H."/>
        </authorList>
    </citation>
    <scope>NUCLEOTIDE SEQUENCE [LARGE SCALE GENOMIC DNA]</scope>
</reference>
<reference evidence="1 2" key="6">
    <citation type="journal article" date="2002" name="Virology">
        <title>Transcriptional analysis of the DNA polymerase gene of shrimp white spot syndrome virus.</title>
        <authorList>
            <person name="Chen L.L."/>
            <person name="Wang H.C."/>
            <person name="Huang C.J."/>
            <person name="Peng S.E."/>
            <person name="Chen Y.G."/>
            <person name="Lin S.J."/>
            <person name="Chen W.Y."/>
            <person name="Dai C.F."/>
            <person name="Yu H.T."/>
            <person name="Wang C.H."/>
            <person name="Lo C.F."/>
            <person name="Kou G.H."/>
        </authorList>
    </citation>
    <scope>NUCLEOTIDE SEQUENCE [LARGE SCALE GENOMIC DNA]</scope>
    <source>
        <strain evidence="1">Taiwan</strain>
    </source>
</reference>
<reference evidence="2" key="1">
    <citation type="journal article" date="2000" name="Virology">
        <title>Transcriptional analysis of the ribonucleotide reductase genes of shrimp white spot syndrome virus.</title>
        <authorList>
            <person name="Tsai M.F."/>
            <person name="Lo C.F."/>
            <person name="van Hulten M.C."/>
            <person name="Tzeng H.F."/>
            <person name="Chou C.M."/>
            <person name="Huang C.J."/>
            <person name="Wang C.H."/>
            <person name="Lin J.Y."/>
            <person name="Vlak J.M."/>
            <person name="Kou G.H."/>
        </authorList>
    </citation>
    <scope>NUCLEOTIDE SEQUENCE [LARGE SCALE GENOMIC DNA]</scope>
</reference>
<proteinExistence type="predicted"/>
<reference evidence="1 2" key="9">
    <citation type="journal article" date="2005" name="J. Virol.">
        <title>The unique stacked rings in the nucleocapsid of the white spot syndrome virus virion are formed by the major structural protein VP664, the largest viral structural protein ever found.</title>
        <authorList>
            <person name="Leu J.H."/>
            <person name="Tsai J.M."/>
            <person name="Wang H.C."/>
            <person name="Wang A.H."/>
            <person name="Wang C.H."/>
            <person name="Kou G.H."/>
            <person name="Lo C.F."/>
        </authorList>
    </citation>
    <scope>NUCLEOTIDE SEQUENCE [LARGE SCALE GENOMIC DNA]</scope>
    <source>
        <strain evidence="1">Taiwan</strain>
    </source>
</reference>
<dbReference type="Proteomes" id="UP000281246">
    <property type="component" value="Segment"/>
</dbReference>
<organism evidence="1 2">
    <name type="scientific">White spot syndrome virus</name>
    <name type="common">WSSV</name>
    <name type="synonym">White spot bacilliform virus</name>
    <dbReference type="NCBI Taxonomy" id="92652"/>
    <lineage>
        <taxon>Viruses</taxon>
        <taxon>Viruses incertae sedis</taxon>
        <taxon>Naldaviricetes</taxon>
        <taxon>Nimaviridae</taxon>
        <taxon>Whispovirus</taxon>
        <taxon>White spot syndrome virus</taxon>
    </lineage>
</organism>
<evidence type="ECO:0000313" key="1">
    <source>
        <dbReference type="EMBL" id="AAL88885.1"/>
    </source>
</evidence>
<organismHost>
    <name type="scientific">Crustacea</name>
    <name type="common">crustaceans</name>
    <dbReference type="NCBI Taxonomy" id="6657"/>
</organismHost>
<accession>Q8QTH7</accession>
<reference evidence="1 2" key="2">
    <citation type="journal article" date="2000" name="Virology">
        <title>Identification and characterization of a shrimp white spot syndrome virus (WSSV) gene that encodes a novel chimeric polypeptide of cellular-type thymidine kinase and thymidylate kinase.</title>
        <authorList>
            <person name="Tsai M.F."/>
            <person name="Yu H.T."/>
            <person name="Tzeng H.F."/>
            <person name="Leu J.H."/>
            <person name="Chou C.M."/>
            <person name="Huang C.J."/>
            <person name="Wang C.H."/>
            <person name="Lin J.Y."/>
            <person name="Kou G.H."/>
            <person name="Lo C.F."/>
        </authorList>
    </citation>
    <scope>NUCLEOTIDE SEQUENCE [LARGE SCALE GENOMIC DNA]</scope>
    <source>
        <strain evidence="1">Taiwan</strain>
    </source>
</reference>